<evidence type="ECO:0000256" key="1">
    <source>
        <dbReference type="SAM" id="SignalP"/>
    </source>
</evidence>
<evidence type="ECO:0008006" key="4">
    <source>
        <dbReference type="Google" id="ProtNLM"/>
    </source>
</evidence>
<sequence length="286" mass="28821">MRLTASLLFLASAHAHVSMVYLADQPASIRNAGSPTGNGRASVSTPCGGSTTFGANGIGTAQDGQTVTLDMRYAAGHSGSFRMAYACDLTGNGALQGGELEANTAMLTAGAHGCTVQGANGAYGANGATAVGQQSMQITCTLPLQDNTEPVNCIMGILDQRDWGGCLDVSLVPAQASLPPSPPPAPFVTSAGEYYLQTIGKIDTSAGTVQDTGYTYSCCAIGSGQLIVPTYAVADGGLVTATFSNDVQAEGCPVTVPDKSLPPPANTATHVLSGAINLLQSEGGNK</sequence>
<evidence type="ECO:0000313" key="3">
    <source>
        <dbReference type="EMBL" id="CAD9410119.1"/>
    </source>
</evidence>
<reference evidence="3" key="1">
    <citation type="submission" date="2021-01" db="EMBL/GenBank/DDBJ databases">
        <authorList>
            <person name="Corre E."/>
            <person name="Pelletier E."/>
            <person name="Niang G."/>
            <person name="Scheremetjew M."/>
            <person name="Finn R."/>
            <person name="Kale V."/>
            <person name="Holt S."/>
            <person name="Cochrane G."/>
            <person name="Meng A."/>
            <person name="Brown T."/>
            <person name="Cohen L."/>
        </authorList>
    </citation>
    <scope>NUCLEOTIDE SEQUENCE</scope>
    <source>
        <strain evidence="3">UTEX LB 985</strain>
    </source>
</reference>
<protein>
    <recommendedName>
        <fullName evidence="4">Chitin-binding type-4 domain-containing protein</fullName>
    </recommendedName>
</protein>
<organism evidence="3">
    <name type="scientific">Haptolina brevifila</name>
    <dbReference type="NCBI Taxonomy" id="156173"/>
    <lineage>
        <taxon>Eukaryota</taxon>
        <taxon>Haptista</taxon>
        <taxon>Haptophyta</taxon>
        <taxon>Prymnesiophyceae</taxon>
        <taxon>Prymnesiales</taxon>
        <taxon>Prymnesiaceae</taxon>
        <taxon>Haptolina</taxon>
    </lineage>
</organism>
<proteinExistence type="predicted"/>
<feature type="chain" id="PRO_5036192375" description="Chitin-binding type-4 domain-containing protein" evidence="1">
    <location>
        <begin position="16"/>
        <end position="286"/>
    </location>
</feature>
<dbReference type="EMBL" id="HBGU01009060">
    <property type="protein sequence ID" value="CAD9410119.1"/>
    <property type="molecule type" value="Transcribed_RNA"/>
</dbReference>
<feature type="signal peptide" evidence="1">
    <location>
        <begin position="1"/>
        <end position="15"/>
    </location>
</feature>
<dbReference type="EMBL" id="HBGU01009058">
    <property type="protein sequence ID" value="CAD9410114.1"/>
    <property type="molecule type" value="Transcribed_RNA"/>
</dbReference>
<name>A0A6U7CKL6_9EUKA</name>
<accession>A0A6U7CKL6</accession>
<evidence type="ECO:0000313" key="2">
    <source>
        <dbReference type="EMBL" id="CAD9410114.1"/>
    </source>
</evidence>
<dbReference type="AlphaFoldDB" id="A0A6U7CKL6"/>
<gene>
    <name evidence="2" type="ORF">CBRE1094_LOCUS4975</name>
    <name evidence="3" type="ORF">CBRE1094_LOCUS4977</name>
</gene>
<keyword evidence="1" id="KW-0732">Signal</keyword>